<evidence type="ECO:0000313" key="3">
    <source>
        <dbReference type="EMBL" id="KAJ7602967.1"/>
    </source>
</evidence>
<feature type="non-terminal residue" evidence="3">
    <location>
        <position position="1"/>
    </location>
</feature>
<sequence>MYLSGFNFLWFSVLGHFLFPMPIKAANLSNVSIFSLPDIRVSAGAFLGRSGSYDASSSDVDSEYDYGEVHDDVLADSLRDILLCHGPAMRLRGGQGSDSKDFDDSDSPGPSKKRKVGSGSKTRKTKAKGKGKAKAVAEPVDQGLRITLSGKNGAPGMFVDEVIDITEAPECWEIPQHHCVAYILDVSGTPECLRLGPQKVGTVDRYVKKQCQDAWDGGTGSKKSGLAK</sequence>
<reference evidence="3" key="1">
    <citation type="submission" date="2023-03" db="EMBL/GenBank/DDBJ databases">
        <title>Massive genome expansion in bonnet fungi (Mycena s.s.) driven by repeated elements and novel gene families across ecological guilds.</title>
        <authorList>
            <consortium name="Lawrence Berkeley National Laboratory"/>
            <person name="Harder C.B."/>
            <person name="Miyauchi S."/>
            <person name="Viragh M."/>
            <person name="Kuo A."/>
            <person name="Thoen E."/>
            <person name="Andreopoulos B."/>
            <person name="Lu D."/>
            <person name="Skrede I."/>
            <person name="Drula E."/>
            <person name="Henrissat B."/>
            <person name="Morin E."/>
            <person name="Kohler A."/>
            <person name="Barry K."/>
            <person name="LaButti K."/>
            <person name="Morin E."/>
            <person name="Salamov A."/>
            <person name="Lipzen A."/>
            <person name="Mereny Z."/>
            <person name="Hegedus B."/>
            <person name="Baldrian P."/>
            <person name="Stursova M."/>
            <person name="Weitz H."/>
            <person name="Taylor A."/>
            <person name="Grigoriev I.V."/>
            <person name="Nagy L.G."/>
            <person name="Martin F."/>
            <person name="Kauserud H."/>
        </authorList>
    </citation>
    <scope>NUCLEOTIDE SEQUENCE</scope>
    <source>
        <strain evidence="3">CBHHK067</strain>
    </source>
</reference>
<accession>A0AAD7AXL2</accession>
<dbReference type="Proteomes" id="UP001221757">
    <property type="component" value="Unassembled WGS sequence"/>
</dbReference>
<protein>
    <submittedName>
        <fullName evidence="3">Uncharacterized protein</fullName>
    </submittedName>
</protein>
<evidence type="ECO:0000256" key="1">
    <source>
        <dbReference type="SAM" id="MobiDB-lite"/>
    </source>
</evidence>
<dbReference type="EMBL" id="JARKIE010001343">
    <property type="protein sequence ID" value="KAJ7602967.1"/>
    <property type="molecule type" value="Genomic_DNA"/>
</dbReference>
<name>A0AAD7AXL2_MYCRO</name>
<proteinExistence type="predicted"/>
<evidence type="ECO:0000256" key="2">
    <source>
        <dbReference type="SAM" id="SignalP"/>
    </source>
</evidence>
<feature type="signal peptide" evidence="2">
    <location>
        <begin position="1"/>
        <end position="25"/>
    </location>
</feature>
<feature type="chain" id="PRO_5042221751" evidence="2">
    <location>
        <begin position="26"/>
        <end position="228"/>
    </location>
</feature>
<evidence type="ECO:0000313" key="4">
    <source>
        <dbReference type="Proteomes" id="UP001221757"/>
    </source>
</evidence>
<organism evidence="3 4">
    <name type="scientific">Mycena rosella</name>
    <name type="common">Pink bonnet</name>
    <name type="synonym">Agaricus rosellus</name>
    <dbReference type="NCBI Taxonomy" id="1033263"/>
    <lineage>
        <taxon>Eukaryota</taxon>
        <taxon>Fungi</taxon>
        <taxon>Dikarya</taxon>
        <taxon>Basidiomycota</taxon>
        <taxon>Agaricomycotina</taxon>
        <taxon>Agaricomycetes</taxon>
        <taxon>Agaricomycetidae</taxon>
        <taxon>Agaricales</taxon>
        <taxon>Marasmiineae</taxon>
        <taxon>Mycenaceae</taxon>
        <taxon>Mycena</taxon>
    </lineage>
</organism>
<keyword evidence="2" id="KW-0732">Signal</keyword>
<feature type="compositionally biased region" description="Basic residues" evidence="1">
    <location>
        <begin position="111"/>
        <end position="133"/>
    </location>
</feature>
<feature type="region of interest" description="Disordered" evidence="1">
    <location>
        <begin position="92"/>
        <end position="136"/>
    </location>
</feature>
<comment type="caution">
    <text evidence="3">The sequence shown here is derived from an EMBL/GenBank/DDBJ whole genome shotgun (WGS) entry which is preliminary data.</text>
</comment>
<keyword evidence="4" id="KW-1185">Reference proteome</keyword>
<dbReference type="AlphaFoldDB" id="A0AAD7AXL2"/>
<gene>
    <name evidence="3" type="ORF">B0H17DRAFT_1154864</name>
</gene>